<evidence type="ECO:0000256" key="2">
    <source>
        <dbReference type="ARBA" id="ARBA00022946"/>
    </source>
</evidence>
<dbReference type="InterPro" id="IPR002885">
    <property type="entry name" value="PPR_rpt"/>
</dbReference>
<sequence>MPTRDAVSWTTFVSGLSCSGQHRCTLEGMAVHAYMVQHEVKPTVFLGTALVDLNGKHVRLSGSTRAFAFVCKKEITFVALLMACARAGMVEIGLYWFQAMVADYKMTPLLGPLRMCCGLIRPRCPFYGCHSSYKSAPDASLWGALLGACRLHGNVELAVEVGQKLMALGPCNQAGVRMGEVMLEVGIKKIVGKSSVVLHGHAIP</sequence>
<evidence type="ECO:0008006" key="5">
    <source>
        <dbReference type="Google" id="ProtNLM"/>
    </source>
</evidence>
<dbReference type="PANTHER" id="PTHR47926:SF348">
    <property type="entry name" value="PENTATRICOPEPTIDE REPEAT-CONTAINING PROTEIN"/>
    <property type="match status" value="1"/>
</dbReference>
<name>A0A8T0TCI6_PANVG</name>
<dbReference type="Gene3D" id="1.25.40.10">
    <property type="entry name" value="Tetratricopeptide repeat domain"/>
    <property type="match status" value="1"/>
</dbReference>
<dbReference type="PROSITE" id="PS51257">
    <property type="entry name" value="PROKAR_LIPOPROTEIN"/>
    <property type="match status" value="1"/>
</dbReference>
<keyword evidence="4" id="KW-1185">Reference proteome</keyword>
<reference evidence="3" key="1">
    <citation type="submission" date="2020-05" db="EMBL/GenBank/DDBJ databases">
        <title>WGS assembly of Panicum virgatum.</title>
        <authorList>
            <person name="Lovell J.T."/>
            <person name="Jenkins J."/>
            <person name="Shu S."/>
            <person name="Juenger T.E."/>
            <person name="Schmutz J."/>
        </authorList>
    </citation>
    <scope>NUCLEOTIDE SEQUENCE</scope>
    <source>
        <strain evidence="3">AP13</strain>
    </source>
</reference>
<dbReference type="PANTHER" id="PTHR47926">
    <property type="entry name" value="PENTATRICOPEPTIDE REPEAT-CONTAINING PROTEIN"/>
    <property type="match status" value="1"/>
</dbReference>
<keyword evidence="2" id="KW-0809">Transit peptide</keyword>
<protein>
    <recommendedName>
        <fullName evidence="5">Pentatricopeptide repeat-containing protein</fullName>
    </recommendedName>
</protein>
<comment type="caution">
    <text evidence="3">The sequence shown here is derived from an EMBL/GenBank/DDBJ whole genome shotgun (WGS) entry which is preliminary data.</text>
</comment>
<evidence type="ECO:0000313" key="4">
    <source>
        <dbReference type="Proteomes" id="UP000823388"/>
    </source>
</evidence>
<dbReference type="InterPro" id="IPR011990">
    <property type="entry name" value="TPR-like_helical_dom_sf"/>
</dbReference>
<keyword evidence="1" id="KW-0677">Repeat</keyword>
<proteinExistence type="predicted"/>
<organism evidence="3 4">
    <name type="scientific">Panicum virgatum</name>
    <name type="common">Blackwell switchgrass</name>
    <dbReference type="NCBI Taxonomy" id="38727"/>
    <lineage>
        <taxon>Eukaryota</taxon>
        <taxon>Viridiplantae</taxon>
        <taxon>Streptophyta</taxon>
        <taxon>Embryophyta</taxon>
        <taxon>Tracheophyta</taxon>
        <taxon>Spermatophyta</taxon>
        <taxon>Magnoliopsida</taxon>
        <taxon>Liliopsida</taxon>
        <taxon>Poales</taxon>
        <taxon>Poaceae</taxon>
        <taxon>PACMAD clade</taxon>
        <taxon>Panicoideae</taxon>
        <taxon>Panicodae</taxon>
        <taxon>Paniceae</taxon>
        <taxon>Panicinae</taxon>
        <taxon>Panicum</taxon>
        <taxon>Panicum sect. Hiantes</taxon>
    </lineage>
</organism>
<accession>A0A8T0TCI6</accession>
<dbReference type="Pfam" id="PF01535">
    <property type="entry name" value="PPR"/>
    <property type="match status" value="1"/>
</dbReference>
<dbReference type="EMBL" id="CM029044">
    <property type="protein sequence ID" value="KAG2607318.1"/>
    <property type="molecule type" value="Genomic_DNA"/>
</dbReference>
<dbReference type="Proteomes" id="UP000823388">
    <property type="component" value="Chromosome 4N"/>
</dbReference>
<gene>
    <name evidence="3" type="ORF">PVAP13_4NG238500</name>
</gene>
<dbReference type="AlphaFoldDB" id="A0A8T0TCI6"/>
<evidence type="ECO:0000313" key="3">
    <source>
        <dbReference type="EMBL" id="KAG2607318.1"/>
    </source>
</evidence>
<dbReference type="GO" id="GO:0003723">
    <property type="term" value="F:RNA binding"/>
    <property type="evidence" value="ECO:0007669"/>
    <property type="project" value="InterPro"/>
</dbReference>
<evidence type="ECO:0000256" key="1">
    <source>
        <dbReference type="ARBA" id="ARBA00022737"/>
    </source>
</evidence>
<dbReference type="GO" id="GO:0009451">
    <property type="term" value="P:RNA modification"/>
    <property type="evidence" value="ECO:0007669"/>
    <property type="project" value="InterPro"/>
</dbReference>
<dbReference type="InterPro" id="IPR046960">
    <property type="entry name" value="PPR_At4g14850-like_plant"/>
</dbReference>